<dbReference type="GO" id="GO:0005524">
    <property type="term" value="F:ATP binding"/>
    <property type="evidence" value="ECO:0007669"/>
    <property type="project" value="UniProtKB-KW"/>
</dbReference>
<feature type="domain" description="7,8-dihydro-6-hydroxymethylpterin-pyrophosphokinase" evidence="8">
    <location>
        <begin position="10"/>
        <end position="138"/>
    </location>
</feature>
<dbReference type="UniPathway" id="UPA00077">
    <property type="reaction ID" value="UER00155"/>
</dbReference>
<gene>
    <name evidence="9" type="primary">folK</name>
    <name evidence="9" type="ORF">H8E19_00445</name>
</gene>
<dbReference type="PANTHER" id="PTHR43071:SF1">
    <property type="entry name" value="2-AMINO-4-HYDROXY-6-HYDROXYMETHYLDIHYDROPTERIDINE PYROPHOSPHOKINASE"/>
    <property type="match status" value="1"/>
</dbReference>
<keyword evidence="3 9" id="KW-0808">Transferase</keyword>
<dbReference type="GO" id="GO:0003848">
    <property type="term" value="F:2-amino-4-hydroxy-6-hydroxymethyldihydropteridine diphosphokinase activity"/>
    <property type="evidence" value="ECO:0007669"/>
    <property type="project" value="UniProtKB-EC"/>
</dbReference>
<evidence type="ECO:0000313" key="10">
    <source>
        <dbReference type="Proteomes" id="UP000650524"/>
    </source>
</evidence>
<dbReference type="InterPro" id="IPR035907">
    <property type="entry name" value="Hppk_sf"/>
</dbReference>
<dbReference type="GO" id="GO:0046654">
    <property type="term" value="P:tetrahydrofolate biosynthetic process"/>
    <property type="evidence" value="ECO:0007669"/>
    <property type="project" value="UniProtKB-UniPathway"/>
</dbReference>
<dbReference type="NCBIfam" id="TIGR01498">
    <property type="entry name" value="folK"/>
    <property type="match status" value="1"/>
</dbReference>
<dbReference type="InterPro" id="IPR000550">
    <property type="entry name" value="Hppk"/>
</dbReference>
<reference evidence="9 10" key="1">
    <citation type="submission" date="2020-08" db="EMBL/GenBank/DDBJ databases">
        <title>Bridging the membrane lipid divide: bacteria of the FCB group superphylum have the potential to synthesize archaeal ether lipids.</title>
        <authorList>
            <person name="Villanueva L."/>
            <person name="Von Meijenfeldt F.A.B."/>
            <person name="Westbye A.B."/>
            <person name="Yadav S."/>
            <person name="Hopmans E.C."/>
            <person name="Dutilh B.E."/>
            <person name="Sinninghe Damste J.S."/>
        </authorList>
    </citation>
    <scope>NUCLEOTIDE SEQUENCE [LARGE SCALE GENOMIC DNA]</scope>
    <source>
        <strain evidence="9">NIOZ-UU27</strain>
    </source>
</reference>
<evidence type="ECO:0000256" key="2">
    <source>
        <dbReference type="ARBA" id="ARBA00013253"/>
    </source>
</evidence>
<comment type="caution">
    <text evidence="9">The sequence shown here is derived from an EMBL/GenBank/DDBJ whole genome shotgun (WGS) entry which is preliminary data.</text>
</comment>
<evidence type="ECO:0000256" key="3">
    <source>
        <dbReference type="ARBA" id="ARBA00022679"/>
    </source>
</evidence>
<keyword evidence="6" id="KW-0067">ATP-binding</keyword>
<evidence type="ECO:0000256" key="7">
    <source>
        <dbReference type="ARBA" id="ARBA00022909"/>
    </source>
</evidence>
<protein>
    <recommendedName>
        <fullName evidence="2">2-amino-4-hydroxy-6-hydroxymethyldihydropteridine diphosphokinase</fullName>
        <ecNumber evidence="2">2.7.6.3</ecNumber>
    </recommendedName>
</protein>
<evidence type="ECO:0000256" key="6">
    <source>
        <dbReference type="ARBA" id="ARBA00022840"/>
    </source>
</evidence>
<name>A0A8J6MV77_9DELT</name>
<evidence type="ECO:0000259" key="8">
    <source>
        <dbReference type="Pfam" id="PF01288"/>
    </source>
</evidence>
<dbReference type="GO" id="GO:0016301">
    <property type="term" value="F:kinase activity"/>
    <property type="evidence" value="ECO:0007669"/>
    <property type="project" value="UniProtKB-KW"/>
</dbReference>
<dbReference type="Pfam" id="PF01288">
    <property type="entry name" value="HPPK"/>
    <property type="match status" value="1"/>
</dbReference>
<evidence type="ECO:0000256" key="1">
    <source>
        <dbReference type="ARBA" id="ARBA00005051"/>
    </source>
</evidence>
<dbReference type="Gene3D" id="3.30.70.560">
    <property type="entry name" value="7,8-Dihydro-6-hydroxymethylpterin-pyrophosphokinase HPPK"/>
    <property type="match status" value="1"/>
</dbReference>
<keyword evidence="5" id="KW-0418">Kinase</keyword>
<proteinExistence type="predicted"/>
<dbReference type="GO" id="GO:0046656">
    <property type="term" value="P:folic acid biosynthetic process"/>
    <property type="evidence" value="ECO:0007669"/>
    <property type="project" value="UniProtKB-KW"/>
</dbReference>
<comment type="pathway">
    <text evidence="1">Cofactor biosynthesis; tetrahydrofolate biosynthesis; 2-amino-4-hydroxy-6-hydroxymethyl-7,8-dihydropteridine diphosphate from 7,8-dihydroneopterin triphosphate: step 4/4.</text>
</comment>
<organism evidence="9 10">
    <name type="scientific">Candidatus Desulfacyla euxinica</name>
    <dbReference type="NCBI Taxonomy" id="2841693"/>
    <lineage>
        <taxon>Bacteria</taxon>
        <taxon>Deltaproteobacteria</taxon>
        <taxon>Candidatus Desulfacyla</taxon>
    </lineage>
</organism>
<dbReference type="SUPFAM" id="SSF55083">
    <property type="entry name" value="6-hydroxymethyl-7,8-dihydropterin pyrophosphokinase, HPPK"/>
    <property type="match status" value="1"/>
</dbReference>
<keyword evidence="4" id="KW-0547">Nucleotide-binding</keyword>
<evidence type="ECO:0000256" key="5">
    <source>
        <dbReference type="ARBA" id="ARBA00022777"/>
    </source>
</evidence>
<dbReference type="Proteomes" id="UP000650524">
    <property type="component" value="Unassembled WGS sequence"/>
</dbReference>
<dbReference type="PANTHER" id="PTHR43071">
    <property type="entry name" value="2-AMINO-4-HYDROXY-6-HYDROXYMETHYLDIHYDROPTERIDINE PYROPHOSPHOKINASE"/>
    <property type="match status" value="1"/>
</dbReference>
<accession>A0A8J6MV77</accession>
<evidence type="ECO:0000313" key="9">
    <source>
        <dbReference type="EMBL" id="MBC8175842.1"/>
    </source>
</evidence>
<dbReference type="AlphaFoldDB" id="A0A8J6MV77"/>
<dbReference type="CDD" id="cd00483">
    <property type="entry name" value="HPPK"/>
    <property type="match status" value="1"/>
</dbReference>
<dbReference type="EMBL" id="JACNJD010000029">
    <property type="protein sequence ID" value="MBC8175842.1"/>
    <property type="molecule type" value="Genomic_DNA"/>
</dbReference>
<sequence length="169" mass="19153">MPLTDMNTAYIGVGSNLGDKLHNCCKAIELIDNIENCTVKRQSGFYRAEPVGVTSQDWYVNGVICVETGVSAQDLLRFIFSIETHMGRVRKKKWESRIIDLDILLYEQHVIDEKTLTIPHPLMHKRKFVLMPMVQLDPDLIHPVLGRTMSELFNDLAEEGQGIMPIGSV</sequence>
<evidence type="ECO:0000256" key="4">
    <source>
        <dbReference type="ARBA" id="ARBA00022741"/>
    </source>
</evidence>
<dbReference type="EC" id="2.7.6.3" evidence="2"/>
<keyword evidence="7" id="KW-0289">Folate biosynthesis</keyword>